<comment type="catalytic activity">
    <reaction evidence="8">
        <text>beta-nicotinamide D-ribonucleotide + ATP + H(+) = diphosphate + NAD(+)</text>
        <dbReference type="Rhea" id="RHEA:21360"/>
        <dbReference type="ChEBI" id="CHEBI:14649"/>
        <dbReference type="ChEBI" id="CHEBI:15378"/>
        <dbReference type="ChEBI" id="CHEBI:30616"/>
        <dbReference type="ChEBI" id="CHEBI:33019"/>
        <dbReference type="ChEBI" id="CHEBI:57540"/>
        <dbReference type="EC" id="2.7.7.1"/>
    </reaction>
</comment>
<evidence type="ECO:0000256" key="5">
    <source>
        <dbReference type="ARBA" id="ARBA00022741"/>
    </source>
</evidence>
<dbReference type="Proteomes" id="UP000092555">
    <property type="component" value="Unassembled WGS sequence"/>
</dbReference>
<evidence type="ECO:0000256" key="4">
    <source>
        <dbReference type="ARBA" id="ARBA00022695"/>
    </source>
</evidence>
<evidence type="ECO:0000256" key="1">
    <source>
        <dbReference type="ARBA" id="ARBA00004790"/>
    </source>
</evidence>
<dbReference type="Gene3D" id="3.40.50.620">
    <property type="entry name" value="HUPs"/>
    <property type="match status" value="1"/>
</dbReference>
<dbReference type="SUPFAM" id="SSF52374">
    <property type="entry name" value="Nucleotidylyl transferase"/>
    <property type="match status" value="1"/>
</dbReference>
<keyword evidence="2" id="KW-0662">Pyridine nucleotide biosynthesis</keyword>
<dbReference type="InterPro" id="IPR005248">
    <property type="entry name" value="NadD/NMNAT"/>
</dbReference>
<dbReference type="AlphaFoldDB" id="A0A1A0H251"/>
<keyword evidence="7" id="KW-0520">NAD</keyword>
<dbReference type="OrthoDB" id="5591297at2759"/>
<reference evidence="9 10" key="1">
    <citation type="submission" date="2016-05" db="EMBL/GenBank/DDBJ databases">
        <title>Comparative genomics of biotechnologically important yeasts.</title>
        <authorList>
            <consortium name="DOE Joint Genome Institute"/>
            <person name="Riley R."/>
            <person name="Haridas S."/>
            <person name="Wolfe K.H."/>
            <person name="Lopes M.R."/>
            <person name="Hittinger C.T."/>
            <person name="Goker M."/>
            <person name="Salamov A."/>
            <person name="Wisecaver J."/>
            <person name="Long T.M."/>
            <person name="Aerts A.L."/>
            <person name="Barry K."/>
            <person name="Choi C."/>
            <person name="Clum A."/>
            <person name="Coughlan A.Y."/>
            <person name="Deshpande S."/>
            <person name="Douglass A.P."/>
            <person name="Hanson S.J."/>
            <person name="Klenk H.-P."/>
            <person name="LaButti K."/>
            <person name="Lapidus A."/>
            <person name="Lindquist E."/>
            <person name="Lipzen A."/>
            <person name="Meier-kolthoff J.P."/>
            <person name="Ohm R.A."/>
            <person name="Otillar R.P."/>
            <person name="Pangilinan J."/>
            <person name="Peng Y."/>
            <person name="Rokas A."/>
            <person name="Rosa C.A."/>
            <person name="Scheuner C."/>
            <person name="Sibirny A.A."/>
            <person name="Slot J.C."/>
            <person name="Stielow J.B."/>
            <person name="Sun H."/>
            <person name="Kurtzman C.P."/>
            <person name="Blackwell M."/>
            <person name="Grigoriev I.V."/>
            <person name="Jeffries T.W."/>
        </authorList>
    </citation>
    <scope>NUCLEOTIDE SEQUENCE [LARGE SCALE GENOMIC DNA]</scope>
    <source>
        <strain evidence="9 10">NRRL YB-4993</strain>
    </source>
</reference>
<gene>
    <name evidence="9" type="ORF">METBIDRAFT_47929</name>
</gene>
<sequence length="277" mass="30772">MNYKAALDVFVQSGKDFAIVYRSAKQAASVSRILVLDSSFNPPHMAHFTLAKEAIDHDFGDARAHPELSELPKMLLLLLSVKNADKVVPKPALFDHRLAMMHRMASSLESLELPVAIGLTKHAKFADKSAAIQAHCSVEPQANYASARLTFLLGFDTLIRVLDPKYYAPASLVDSLNDFMYNTDLFCLTRADTGEEFDQQQNYIGRIARGEFPDIPRLWARNIILTSVQTARESIGFISSSAIRQAYATGAVAQSPPLLKEVDEYIRSNDLYSEDTT</sequence>
<evidence type="ECO:0000256" key="6">
    <source>
        <dbReference type="ARBA" id="ARBA00022840"/>
    </source>
</evidence>
<dbReference type="GO" id="GO:0016887">
    <property type="term" value="F:ATP hydrolysis activity"/>
    <property type="evidence" value="ECO:0007669"/>
    <property type="project" value="EnsemblFungi"/>
</dbReference>
<dbReference type="GO" id="GO:0034355">
    <property type="term" value="P:NAD+ biosynthetic process via the salvage pathway"/>
    <property type="evidence" value="ECO:0007669"/>
    <property type="project" value="EnsemblFungi"/>
</dbReference>
<comment type="pathway">
    <text evidence="1">Cofactor biosynthesis; NAD(+) biosynthesis.</text>
</comment>
<accession>A0A1A0H251</accession>
<evidence type="ECO:0000256" key="3">
    <source>
        <dbReference type="ARBA" id="ARBA00022679"/>
    </source>
</evidence>
<dbReference type="GO" id="GO:0005634">
    <property type="term" value="C:nucleus"/>
    <property type="evidence" value="ECO:0007669"/>
    <property type="project" value="EnsemblFungi"/>
</dbReference>
<keyword evidence="4" id="KW-0548">Nucleotidyltransferase</keyword>
<keyword evidence="10" id="KW-1185">Reference proteome</keyword>
<dbReference type="GO" id="GO:0007124">
    <property type="term" value="P:pseudohyphal growth"/>
    <property type="evidence" value="ECO:0007669"/>
    <property type="project" value="EnsemblFungi"/>
</dbReference>
<dbReference type="GO" id="GO:0005737">
    <property type="term" value="C:cytoplasm"/>
    <property type="evidence" value="ECO:0007669"/>
    <property type="project" value="EnsemblFungi"/>
</dbReference>
<dbReference type="PANTHER" id="PTHR31285">
    <property type="entry name" value="NICOTINAMIDE MONONUCLEOTIDE ADENYLYLTRANSFERASE"/>
    <property type="match status" value="1"/>
</dbReference>
<dbReference type="GO" id="GO:0000309">
    <property type="term" value="F:nicotinamide-nucleotide adenylyltransferase activity"/>
    <property type="evidence" value="ECO:0007669"/>
    <property type="project" value="UniProtKB-EC"/>
</dbReference>
<protein>
    <submittedName>
        <fullName evidence="9">Nucleotidylyl transferase</fullName>
    </submittedName>
</protein>
<organism evidence="9 10">
    <name type="scientific">Metschnikowia bicuspidata var. bicuspidata NRRL YB-4993</name>
    <dbReference type="NCBI Taxonomy" id="869754"/>
    <lineage>
        <taxon>Eukaryota</taxon>
        <taxon>Fungi</taxon>
        <taxon>Dikarya</taxon>
        <taxon>Ascomycota</taxon>
        <taxon>Saccharomycotina</taxon>
        <taxon>Pichiomycetes</taxon>
        <taxon>Metschnikowiaceae</taxon>
        <taxon>Metschnikowia</taxon>
    </lineage>
</organism>
<name>A0A1A0H251_9ASCO</name>
<dbReference type="UniPathway" id="UPA00253">
    <property type="reaction ID" value="UER00600"/>
</dbReference>
<dbReference type="RefSeq" id="XP_018709425.1">
    <property type="nucleotide sequence ID" value="XM_018858240.1"/>
</dbReference>
<dbReference type="CDD" id="cd02165">
    <property type="entry name" value="NMNAT"/>
    <property type="match status" value="1"/>
</dbReference>
<dbReference type="GO" id="GO:0036503">
    <property type="term" value="P:ERAD pathway"/>
    <property type="evidence" value="ECO:0007669"/>
    <property type="project" value="EnsemblFungi"/>
</dbReference>
<dbReference type="GeneID" id="30031216"/>
<keyword evidence="3 9" id="KW-0808">Transferase</keyword>
<dbReference type="EMBL" id="LXTC01000009">
    <property type="protein sequence ID" value="OBA18030.1"/>
    <property type="molecule type" value="Genomic_DNA"/>
</dbReference>
<evidence type="ECO:0000313" key="10">
    <source>
        <dbReference type="Proteomes" id="UP000092555"/>
    </source>
</evidence>
<dbReference type="InterPro" id="IPR014729">
    <property type="entry name" value="Rossmann-like_a/b/a_fold"/>
</dbReference>
<evidence type="ECO:0000313" key="9">
    <source>
        <dbReference type="EMBL" id="OBA18030.1"/>
    </source>
</evidence>
<dbReference type="STRING" id="869754.A0A1A0H251"/>
<evidence type="ECO:0000256" key="8">
    <source>
        <dbReference type="ARBA" id="ARBA00049001"/>
    </source>
</evidence>
<keyword evidence="5" id="KW-0547">Nucleotide-binding</keyword>
<dbReference type="GO" id="GO:0001403">
    <property type="term" value="P:invasive growth in response to glucose limitation"/>
    <property type="evidence" value="ECO:0007669"/>
    <property type="project" value="EnsemblFungi"/>
</dbReference>
<comment type="caution">
    <text evidence="9">The sequence shown here is derived from an EMBL/GenBank/DDBJ whole genome shotgun (WGS) entry which is preliminary data.</text>
</comment>
<proteinExistence type="predicted"/>
<dbReference type="PANTHER" id="PTHR31285:SF0">
    <property type="entry name" value="NICOTINAMIDE MONONUCLEOTIDE ADENYLYLTRANSFERASE"/>
    <property type="match status" value="1"/>
</dbReference>
<keyword evidence="6" id="KW-0067">ATP-binding</keyword>
<evidence type="ECO:0000256" key="2">
    <source>
        <dbReference type="ARBA" id="ARBA00022642"/>
    </source>
</evidence>
<dbReference type="GO" id="GO:0005524">
    <property type="term" value="F:ATP binding"/>
    <property type="evidence" value="ECO:0007669"/>
    <property type="project" value="UniProtKB-KW"/>
</dbReference>
<evidence type="ECO:0000256" key="7">
    <source>
        <dbReference type="ARBA" id="ARBA00023027"/>
    </source>
</evidence>